<name>A0A139AFU4_GONPJ</name>
<dbReference type="Pfam" id="PF07992">
    <property type="entry name" value="Pyr_redox_2"/>
    <property type="match status" value="1"/>
</dbReference>
<dbReference type="GO" id="GO:0005737">
    <property type="term" value="C:cytoplasm"/>
    <property type="evidence" value="ECO:0007669"/>
    <property type="project" value="TreeGrafter"/>
</dbReference>
<proteinExistence type="predicted"/>
<dbReference type="PRINTS" id="PR00411">
    <property type="entry name" value="PNDRDTASEI"/>
</dbReference>
<evidence type="ECO:0000313" key="4">
    <source>
        <dbReference type="Proteomes" id="UP000070544"/>
    </source>
</evidence>
<dbReference type="Proteomes" id="UP000070544">
    <property type="component" value="Unassembled WGS sequence"/>
</dbReference>
<reference evidence="3 4" key="1">
    <citation type="journal article" date="2015" name="Genome Biol. Evol.">
        <title>Phylogenomic analyses indicate that early fungi evolved digesting cell walls of algal ancestors of land plants.</title>
        <authorList>
            <person name="Chang Y."/>
            <person name="Wang S."/>
            <person name="Sekimoto S."/>
            <person name="Aerts A.L."/>
            <person name="Choi C."/>
            <person name="Clum A."/>
            <person name="LaButti K.M."/>
            <person name="Lindquist E.A."/>
            <person name="Yee Ngan C."/>
            <person name="Ohm R.A."/>
            <person name="Salamov A.A."/>
            <person name="Grigoriev I.V."/>
            <person name="Spatafora J.W."/>
            <person name="Berbee M.L."/>
        </authorList>
    </citation>
    <scope>NUCLEOTIDE SEQUENCE [LARGE SCALE GENOMIC DNA]</scope>
    <source>
        <strain evidence="3 4">JEL478</strain>
    </source>
</reference>
<dbReference type="OMA" id="FDLVIPC"/>
<sequence>MSSVSAFKNVVVVGGSFAGVAAVTAAKSRLPSPYRLVLIEPRATFHFTYAFPRAAVLGGFEPELFPPYDKLFASPDEGIVVRAKAVQVTPTHVVLDRPAPALGPDGVTSVPFEYLIWAAGASHPSPTELSAHGTSTDSITELRGWQDKVRAAKDIIVIGGGGSGVQLAAEVKEKYGAAKNVTLVHSRDKYFAAYGDKLDPVLTGVLDELNVAQVKGERVVVPEGGFKNDGTKIVVKTTKGREIESDLQIPCTGLTPNTSPLASLSPSILDSNGYIPILPTSQLSSPQFPHIFAAGDTTQGVAKTAKEARRQAGTAVANILTLIAAKSSGASSTPVLEKSDEAPLGIHLVMAHTYDVFGRARDPVTGLAGAMKKVYDRSKPESLGARKVWESLGYVLDGGKTEEQSKREGRGRGEGHVHAQAAEARV</sequence>
<evidence type="ECO:0000256" key="1">
    <source>
        <dbReference type="SAM" id="MobiDB-lite"/>
    </source>
</evidence>
<dbReference type="EMBL" id="KQ965761">
    <property type="protein sequence ID" value="KXS15569.1"/>
    <property type="molecule type" value="Genomic_DNA"/>
</dbReference>
<gene>
    <name evidence="3" type="ORF">M427DRAFT_98708</name>
</gene>
<evidence type="ECO:0000259" key="2">
    <source>
        <dbReference type="Pfam" id="PF07992"/>
    </source>
</evidence>
<dbReference type="STRING" id="1344416.A0A139AFU4"/>
<accession>A0A139AFU4</accession>
<dbReference type="GO" id="GO:0004174">
    <property type="term" value="F:electron-transferring-flavoprotein dehydrogenase activity"/>
    <property type="evidence" value="ECO:0007669"/>
    <property type="project" value="TreeGrafter"/>
</dbReference>
<feature type="domain" description="FAD/NAD(P)-binding" evidence="2">
    <location>
        <begin position="9"/>
        <end position="312"/>
    </location>
</feature>
<organism evidence="3 4">
    <name type="scientific">Gonapodya prolifera (strain JEL478)</name>
    <name type="common">Monoblepharis prolifera</name>
    <dbReference type="NCBI Taxonomy" id="1344416"/>
    <lineage>
        <taxon>Eukaryota</taxon>
        <taxon>Fungi</taxon>
        <taxon>Fungi incertae sedis</taxon>
        <taxon>Chytridiomycota</taxon>
        <taxon>Chytridiomycota incertae sedis</taxon>
        <taxon>Monoblepharidomycetes</taxon>
        <taxon>Monoblepharidales</taxon>
        <taxon>Gonapodyaceae</taxon>
        <taxon>Gonapodya</taxon>
    </lineage>
</organism>
<dbReference type="SUPFAM" id="SSF51905">
    <property type="entry name" value="FAD/NAD(P)-binding domain"/>
    <property type="match status" value="1"/>
</dbReference>
<evidence type="ECO:0000313" key="3">
    <source>
        <dbReference type="EMBL" id="KXS15569.1"/>
    </source>
</evidence>
<dbReference type="PANTHER" id="PTHR43735">
    <property type="entry name" value="APOPTOSIS-INDUCING FACTOR 1"/>
    <property type="match status" value="1"/>
</dbReference>
<feature type="compositionally biased region" description="Basic and acidic residues" evidence="1">
    <location>
        <begin position="399"/>
        <end position="417"/>
    </location>
</feature>
<dbReference type="InterPro" id="IPR023753">
    <property type="entry name" value="FAD/NAD-binding_dom"/>
</dbReference>
<keyword evidence="4" id="KW-1185">Reference proteome</keyword>
<dbReference type="PANTHER" id="PTHR43735:SF11">
    <property type="entry name" value="HYPOTHETICAL OXIDOREDUCTASE (EUROFUNG)"/>
    <property type="match status" value="1"/>
</dbReference>
<dbReference type="GO" id="GO:0050660">
    <property type="term" value="F:flavin adenine dinucleotide binding"/>
    <property type="evidence" value="ECO:0007669"/>
    <property type="project" value="TreeGrafter"/>
</dbReference>
<dbReference type="InterPro" id="IPR036188">
    <property type="entry name" value="FAD/NAD-bd_sf"/>
</dbReference>
<dbReference type="OrthoDB" id="202203at2759"/>
<dbReference type="AlphaFoldDB" id="A0A139AFU4"/>
<feature type="region of interest" description="Disordered" evidence="1">
    <location>
        <begin position="399"/>
        <end position="426"/>
    </location>
</feature>
<protein>
    <submittedName>
        <fullName evidence="3">FAD/NAD(P)-binding domain-containing protein</fullName>
    </submittedName>
</protein>
<dbReference type="PRINTS" id="PR00368">
    <property type="entry name" value="FADPNR"/>
</dbReference>
<dbReference type="Gene3D" id="3.50.50.100">
    <property type="match status" value="1"/>
</dbReference>